<dbReference type="RefSeq" id="WP_008929061.1">
    <property type="nucleotide sequence ID" value="NZ_AMRJ01000013.1"/>
</dbReference>
<evidence type="ECO:0000256" key="2">
    <source>
        <dbReference type="SAM" id="Phobius"/>
    </source>
</evidence>
<feature type="compositionally biased region" description="Low complexity" evidence="1">
    <location>
        <begin position="30"/>
        <end position="39"/>
    </location>
</feature>
<evidence type="ECO:0000313" key="3">
    <source>
        <dbReference type="EMBL" id="EKF74207.1"/>
    </source>
</evidence>
<keyword evidence="2" id="KW-0472">Membrane</keyword>
<keyword evidence="4" id="KW-1185">Reference proteome</keyword>
<reference evidence="3 4" key="1">
    <citation type="journal article" date="2012" name="J. Bacteriol.">
        <title>Genome Sequence of the Alkane-Degrading Bacterium Alcanivorax hongdengensis Type Strain A-11-3.</title>
        <authorList>
            <person name="Lai Q."/>
            <person name="Shao Z."/>
        </authorList>
    </citation>
    <scope>NUCLEOTIDE SEQUENCE [LARGE SCALE GENOMIC DNA]</scope>
    <source>
        <strain evidence="3 4">A-11-3</strain>
    </source>
</reference>
<dbReference type="Proteomes" id="UP000010164">
    <property type="component" value="Unassembled WGS sequence"/>
</dbReference>
<dbReference type="STRING" id="1177179.A11A3_09415"/>
<sequence>MARLPENKQRRLEGLNQDVLAVAASEPVPLLTPLTQPPHGGQGGPRGQRASKGPLWAAWLLAVLALVFAILAWQHSRQLAQQVASLRGEQKQLQEALADLRTPAAVVPASNSDDTLSDSSALRADIRQLGTRLRTLSVEQTRLGRQQQDASALTGRLDNLDSSLKALRVQVDRVAKQAAAAPPASTTPAPATSSRELTSLQARVDKLDKDMQALYRILQGG</sequence>
<accession>L0WDI1</accession>
<comment type="caution">
    <text evidence="3">The sequence shown here is derived from an EMBL/GenBank/DDBJ whole genome shotgun (WGS) entry which is preliminary data.</text>
</comment>
<feature type="region of interest" description="Disordered" evidence="1">
    <location>
        <begin position="178"/>
        <end position="197"/>
    </location>
</feature>
<protein>
    <recommendedName>
        <fullName evidence="5">ATPase</fullName>
    </recommendedName>
</protein>
<evidence type="ECO:0000313" key="4">
    <source>
        <dbReference type="Proteomes" id="UP000010164"/>
    </source>
</evidence>
<feature type="compositionally biased region" description="Low complexity" evidence="1">
    <location>
        <begin position="178"/>
        <end position="194"/>
    </location>
</feature>
<feature type="transmembrane region" description="Helical" evidence="2">
    <location>
        <begin position="55"/>
        <end position="73"/>
    </location>
</feature>
<evidence type="ECO:0008006" key="5">
    <source>
        <dbReference type="Google" id="ProtNLM"/>
    </source>
</evidence>
<dbReference type="OrthoDB" id="6078412at2"/>
<dbReference type="PATRIC" id="fig|1177179.3.peg.1876"/>
<feature type="region of interest" description="Disordered" evidence="1">
    <location>
        <begin position="30"/>
        <end position="49"/>
    </location>
</feature>
<evidence type="ECO:0000256" key="1">
    <source>
        <dbReference type="SAM" id="MobiDB-lite"/>
    </source>
</evidence>
<keyword evidence="2" id="KW-1133">Transmembrane helix</keyword>
<dbReference type="AlphaFoldDB" id="L0WDI1"/>
<name>L0WDI1_9GAMM</name>
<organism evidence="3 4">
    <name type="scientific">Alcanivorax hongdengensis A-11-3</name>
    <dbReference type="NCBI Taxonomy" id="1177179"/>
    <lineage>
        <taxon>Bacteria</taxon>
        <taxon>Pseudomonadati</taxon>
        <taxon>Pseudomonadota</taxon>
        <taxon>Gammaproteobacteria</taxon>
        <taxon>Oceanospirillales</taxon>
        <taxon>Alcanivoracaceae</taxon>
        <taxon>Alcanivorax</taxon>
    </lineage>
</organism>
<dbReference type="EMBL" id="AMRJ01000013">
    <property type="protein sequence ID" value="EKF74207.1"/>
    <property type="molecule type" value="Genomic_DNA"/>
</dbReference>
<proteinExistence type="predicted"/>
<gene>
    <name evidence="3" type="ORF">A11A3_09415</name>
</gene>
<keyword evidence="2" id="KW-0812">Transmembrane</keyword>